<evidence type="ECO:0000313" key="4">
    <source>
        <dbReference type="EMBL" id="MCP2353658.1"/>
    </source>
</evidence>
<keyword evidence="5" id="KW-1185">Reference proteome</keyword>
<comment type="caution">
    <text evidence="4">The sequence shown here is derived from an EMBL/GenBank/DDBJ whole genome shotgun (WGS) entry which is preliminary data.</text>
</comment>
<name>A0A9X2GFG7_9ACTN</name>
<dbReference type="InterPro" id="IPR036291">
    <property type="entry name" value="NAD(P)-bd_dom_sf"/>
</dbReference>
<reference evidence="4" key="1">
    <citation type="submission" date="2022-06" db="EMBL/GenBank/DDBJ databases">
        <title>Sequencing the genomes of 1000 actinobacteria strains.</title>
        <authorList>
            <person name="Klenk H.-P."/>
        </authorList>
    </citation>
    <scope>NUCLEOTIDE SEQUENCE</scope>
    <source>
        <strain evidence="4">DSM 46694</strain>
    </source>
</reference>
<protein>
    <submittedName>
        <fullName evidence="4">Dehydrogenase</fullName>
    </submittedName>
</protein>
<evidence type="ECO:0000313" key="5">
    <source>
        <dbReference type="Proteomes" id="UP001139648"/>
    </source>
</evidence>
<sequence>MRNRVLPGLLSLSETVAGVWGRDAQRARALSDEYDIGFGTDDYDALLGSVDLVYVAKPMAARAPLAGAAHRAGLPVLVEMPLGLPLPIAPRTPPGRRGAVPHSTNPT</sequence>
<dbReference type="InterPro" id="IPR000683">
    <property type="entry name" value="Gfo/Idh/MocA-like_OxRdtase_N"/>
</dbReference>
<gene>
    <name evidence="4" type="ORF">HD597_000678</name>
</gene>
<dbReference type="Gene3D" id="3.40.50.720">
    <property type="entry name" value="NAD(P)-binding Rossmann-like Domain"/>
    <property type="match status" value="1"/>
</dbReference>
<dbReference type="PANTHER" id="PTHR43818">
    <property type="entry name" value="BCDNA.GH03377"/>
    <property type="match status" value="1"/>
</dbReference>
<evidence type="ECO:0000256" key="1">
    <source>
        <dbReference type="ARBA" id="ARBA00023002"/>
    </source>
</evidence>
<dbReference type="Pfam" id="PF01408">
    <property type="entry name" value="GFO_IDH_MocA"/>
    <property type="match status" value="1"/>
</dbReference>
<dbReference type="GO" id="GO:0000166">
    <property type="term" value="F:nucleotide binding"/>
    <property type="evidence" value="ECO:0007669"/>
    <property type="project" value="InterPro"/>
</dbReference>
<dbReference type="AlphaFoldDB" id="A0A9X2GFG7"/>
<dbReference type="SUPFAM" id="SSF51735">
    <property type="entry name" value="NAD(P)-binding Rossmann-fold domains"/>
    <property type="match status" value="1"/>
</dbReference>
<dbReference type="InterPro" id="IPR050463">
    <property type="entry name" value="Gfo/Idh/MocA_oxidrdct_glycsds"/>
</dbReference>
<evidence type="ECO:0000259" key="3">
    <source>
        <dbReference type="Pfam" id="PF01408"/>
    </source>
</evidence>
<accession>A0A9X2GFG7</accession>
<dbReference type="Proteomes" id="UP001139648">
    <property type="component" value="Unassembled WGS sequence"/>
</dbReference>
<keyword evidence="1" id="KW-0560">Oxidoreductase</keyword>
<dbReference type="EMBL" id="JAMZEB010000001">
    <property type="protein sequence ID" value="MCP2353658.1"/>
    <property type="molecule type" value="Genomic_DNA"/>
</dbReference>
<dbReference type="GO" id="GO:0016491">
    <property type="term" value="F:oxidoreductase activity"/>
    <property type="evidence" value="ECO:0007669"/>
    <property type="project" value="UniProtKB-KW"/>
</dbReference>
<organism evidence="4 5">
    <name type="scientific">Nonomuraea thailandensis</name>
    <dbReference type="NCBI Taxonomy" id="1188745"/>
    <lineage>
        <taxon>Bacteria</taxon>
        <taxon>Bacillati</taxon>
        <taxon>Actinomycetota</taxon>
        <taxon>Actinomycetes</taxon>
        <taxon>Streptosporangiales</taxon>
        <taxon>Streptosporangiaceae</taxon>
        <taxon>Nonomuraea</taxon>
    </lineage>
</organism>
<feature type="domain" description="Gfo/Idh/MocA-like oxidoreductase N-terminal" evidence="3">
    <location>
        <begin position="14"/>
        <end position="84"/>
    </location>
</feature>
<evidence type="ECO:0000256" key="2">
    <source>
        <dbReference type="SAM" id="MobiDB-lite"/>
    </source>
</evidence>
<dbReference type="PANTHER" id="PTHR43818:SF11">
    <property type="entry name" value="BCDNA.GH03377"/>
    <property type="match status" value="1"/>
</dbReference>
<proteinExistence type="predicted"/>
<feature type="region of interest" description="Disordered" evidence="2">
    <location>
        <begin position="88"/>
        <end position="107"/>
    </location>
</feature>